<keyword evidence="1" id="KW-0479">Metal-binding</keyword>
<organism evidence="3 4">
    <name type="scientific">Rhizophagus clarus</name>
    <dbReference type="NCBI Taxonomy" id="94130"/>
    <lineage>
        <taxon>Eukaryota</taxon>
        <taxon>Fungi</taxon>
        <taxon>Fungi incertae sedis</taxon>
        <taxon>Mucoromycota</taxon>
        <taxon>Glomeromycotina</taxon>
        <taxon>Glomeromycetes</taxon>
        <taxon>Glomerales</taxon>
        <taxon>Glomeraceae</taxon>
        <taxon>Rhizophagus</taxon>
    </lineage>
</organism>
<dbReference type="InterPro" id="IPR039903">
    <property type="entry name" value="Zswim2"/>
</dbReference>
<keyword evidence="1" id="KW-0863">Zinc-finger</keyword>
<dbReference type="AlphaFoldDB" id="A0A2Z6Q948"/>
<sequence length="261" mass="30131">MISSFQNRVHFFNQTKVNDCHEEFAILGSTGNVYTVTIIHKPNCSCPDFKKGYLCKHIFFVYLKVFRLNHDSQFIYQEVLLSKELRLIFANAVPDPTVLASKKVCDKYSTFTSSKLENKTGKNKKRKPIEGNCPVCYELLKEKDHNNIVICVYCHANWVDPDSEILINEEGYINLGRAQEINTIRGYRKLSKLETEFVCDESTTNSVDILIYKELNVEQKEYYPSIKMGPQLISKIRNIAGFGNQLRLVIRKPANNSQTRK</sequence>
<name>A0A2Z6Q948_9GLOM</name>
<dbReference type="GO" id="GO:0061630">
    <property type="term" value="F:ubiquitin protein ligase activity"/>
    <property type="evidence" value="ECO:0007669"/>
    <property type="project" value="InterPro"/>
</dbReference>
<evidence type="ECO:0000313" key="4">
    <source>
        <dbReference type="Proteomes" id="UP000247702"/>
    </source>
</evidence>
<dbReference type="PANTHER" id="PTHR21540:SF0">
    <property type="entry name" value="PHD FAMILY PROTEIN"/>
    <property type="match status" value="1"/>
</dbReference>
<evidence type="ECO:0000313" key="3">
    <source>
        <dbReference type="EMBL" id="GBB86085.1"/>
    </source>
</evidence>
<proteinExistence type="predicted"/>
<keyword evidence="4" id="KW-1185">Reference proteome</keyword>
<reference evidence="3 4" key="1">
    <citation type="submission" date="2017-11" db="EMBL/GenBank/DDBJ databases">
        <title>The genome of Rhizophagus clarus HR1 reveals common genetic basis of auxotrophy among arbuscular mycorrhizal fungi.</title>
        <authorList>
            <person name="Kobayashi Y."/>
        </authorList>
    </citation>
    <scope>NUCLEOTIDE SEQUENCE [LARGE SCALE GENOMIC DNA]</scope>
    <source>
        <strain evidence="3 4">HR1</strain>
    </source>
</reference>
<dbReference type="InterPro" id="IPR007527">
    <property type="entry name" value="Znf_SWIM"/>
</dbReference>
<dbReference type="STRING" id="94130.A0A2Z6Q948"/>
<evidence type="ECO:0000259" key="2">
    <source>
        <dbReference type="PROSITE" id="PS50966"/>
    </source>
</evidence>
<keyword evidence="1" id="KW-0862">Zinc</keyword>
<protein>
    <recommendedName>
        <fullName evidence="2">SWIM-type domain-containing protein</fullName>
    </recommendedName>
</protein>
<dbReference type="Pfam" id="PF04434">
    <property type="entry name" value="SWIM"/>
    <property type="match status" value="1"/>
</dbReference>
<feature type="domain" description="SWIM-type" evidence="2">
    <location>
        <begin position="34"/>
        <end position="66"/>
    </location>
</feature>
<dbReference type="GO" id="GO:0008270">
    <property type="term" value="F:zinc ion binding"/>
    <property type="evidence" value="ECO:0007669"/>
    <property type="project" value="UniProtKB-KW"/>
</dbReference>
<dbReference type="EMBL" id="BEXD01000285">
    <property type="protein sequence ID" value="GBB86085.1"/>
    <property type="molecule type" value="Genomic_DNA"/>
</dbReference>
<evidence type="ECO:0000256" key="1">
    <source>
        <dbReference type="PROSITE-ProRule" id="PRU00325"/>
    </source>
</evidence>
<accession>A0A2Z6Q948</accession>
<gene>
    <name evidence="3" type="ORF">RclHR1_12540001</name>
</gene>
<comment type="caution">
    <text evidence="3">The sequence shown here is derived from an EMBL/GenBank/DDBJ whole genome shotgun (WGS) entry which is preliminary data.</text>
</comment>
<dbReference type="Proteomes" id="UP000247702">
    <property type="component" value="Unassembled WGS sequence"/>
</dbReference>
<dbReference type="PROSITE" id="PS50966">
    <property type="entry name" value="ZF_SWIM"/>
    <property type="match status" value="1"/>
</dbReference>
<dbReference type="PANTHER" id="PTHR21540">
    <property type="entry name" value="RING FINGER AND SWIM DOMAIN-CONTAINING PROTEIN 2"/>
    <property type="match status" value="1"/>
</dbReference>